<dbReference type="NCBIfam" id="TIGR01220">
    <property type="entry name" value="Pmev_kin_Gr_pos"/>
    <property type="match status" value="1"/>
</dbReference>
<dbReference type="InterPro" id="IPR036554">
    <property type="entry name" value="GHMP_kinase_C_sf"/>
</dbReference>
<keyword evidence="5 9" id="KW-0418">Kinase</keyword>
<name>A0ABP3QND8_9BACI</name>
<keyword evidence="3" id="KW-0808">Transferase</keyword>
<accession>A0ABP3QND8</accession>
<dbReference type="GO" id="GO:0016301">
    <property type="term" value="F:kinase activity"/>
    <property type="evidence" value="ECO:0007669"/>
    <property type="project" value="UniProtKB-KW"/>
</dbReference>
<dbReference type="InterPro" id="IPR035102">
    <property type="entry name" value="Phosphomevalonate_kinase"/>
</dbReference>
<dbReference type="InterPro" id="IPR006204">
    <property type="entry name" value="GHMP_kinase_N_dom"/>
</dbReference>
<feature type="domain" description="GHMP kinase N-terminal" evidence="7">
    <location>
        <begin position="84"/>
        <end position="174"/>
    </location>
</feature>
<evidence type="ECO:0000256" key="3">
    <source>
        <dbReference type="ARBA" id="ARBA00022679"/>
    </source>
</evidence>
<keyword evidence="4" id="KW-0547">Nucleotide-binding</keyword>
<dbReference type="Pfam" id="PF00288">
    <property type="entry name" value="GHMP_kinases_N"/>
    <property type="match status" value="1"/>
</dbReference>
<feature type="domain" description="GHMP kinase C-terminal" evidence="8">
    <location>
        <begin position="285"/>
        <end position="349"/>
    </location>
</feature>
<evidence type="ECO:0000313" key="9">
    <source>
        <dbReference type="EMBL" id="GAA0594209.1"/>
    </source>
</evidence>
<evidence type="ECO:0000256" key="2">
    <source>
        <dbReference type="ARBA" id="ARBA00012958"/>
    </source>
</evidence>
<evidence type="ECO:0000256" key="4">
    <source>
        <dbReference type="ARBA" id="ARBA00022741"/>
    </source>
</evidence>
<dbReference type="PANTHER" id="PTHR31814">
    <property type="match status" value="1"/>
</dbReference>
<reference evidence="10" key="1">
    <citation type="journal article" date="2019" name="Int. J. Syst. Evol. Microbiol.">
        <title>The Global Catalogue of Microorganisms (GCM) 10K type strain sequencing project: providing services to taxonomists for standard genome sequencing and annotation.</title>
        <authorList>
            <consortium name="The Broad Institute Genomics Platform"/>
            <consortium name="The Broad Institute Genome Sequencing Center for Infectious Disease"/>
            <person name="Wu L."/>
            <person name="Ma J."/>
        </authorList>
    </citation>
    <scope>NUCLEOTIDE SEQUENCE [LARGE SCALE GENOMIC DNA]</scope>
    <source>
        <strain evidence="10">JCM 15395</strain>
    </source>
</reference>
<evidence type="ECO:0000256" key="5">
    <source>
        <dbReference type="ARBA" id="ARBA00022777"/>
    </source>
</evidence>
<keyword evidence="10" id="KW-1185">Reference proteome</keyword>
<comment type="pathway">
    <text evidence="1">Isoprenoid biosynthesis; isopentenyl diphosphate biosynthesis via mevalonate pathway; isopentenyl diphosphate from (R)-mevalonate: step 2/3.</text>
</comment>
<proteinExistence type="predicted"/>
<dbReference type="PRINTS" id="PR00959">
    <property type="entry name" value="MEVGALKINASE"/>
</dbReference>
<dbReference type="RefSeq" id="WP_343810503.1">
    <property type="nucleotide sequence ID" value="NZ_BAAADS010000005.1"/>
</dbReference>
<evidence type="ECO:0000259" key="8">
    <source>
        <dbReference type="Pfam" id="PF08544"/>
    </source>
</evidence>
<evidence type="ECO:0000259" key="7">
    <source>
        <dbReference type="Pfam" id="PF00288"/>
    </source>
</evidence>
<dbReference type="InterPro" id="IPR020568">
    <property type="entry name" value="Ribosomal_Su5_D2-typ_SF"/>
</dbReference>
<dbReference type="Gene3D" id="3.30.70.890">
    <property type="entry name" value="GHMP kinase, C-terminal domain"/>
    <property type="match status" value="1"/>
</dbReference>
<gene>
    <name evidence="9" type="ORF">GCM10009001_07910</name>
</gene>
<dbReference type="Pfam" id="PF08544">
    <property type="entry name" value="GHMP_kinases_C"/>
    <property type="match status" value="1"/>
</dbReference>
<dbReference type="Gene3D" id="3.30.230.10">
    <property type="match status" value="1"/>
</dbReference>
<comment type="caution">
    <text evidence="9">The sequence shown here is derived from an EMBL/GenBank/DDBJ whole genome shotgun (WGS) entry which is preliminary data.</text>
</comment>
<dbReference type="PANTHER" id="PTHR31814:SF2">
    <property type="entry name" value="PHOSPHOMEVALONATE KINASE"/>
    <property type="match status" value="1"/>
</dbReference>
<dbReference type="EC" id="2.7.4.2" evidence="2"/>
<dbReference type="SUPFAM" id="SSF55060">
    <property type="entry name" value="GHMP Kinase, C-terminal domain"/>
    <property type="match status" value="1"/>
</dbReference>
<dbReference type="Proteomes" id="UP001500866">
    <property type="component" value="Unassembled WGS sequence"/>
</dbReference>
<evidence type="ECO:0000256" key="6">
    <source>
        <dbReference type="ARBA" id="ARBA00022840"/>
    </source>
</evidence>
<protein>
    <recommendedName>
        <fullName evidence="2">phosphomevalonate kinase</fullName>
        <ecNumber evidence="2">2.7.4.2</ecNumber>
    </recommendedName>
</protein>
<sequence>MSTSITVKTPGKLMVAGEFAVLENYQKLVVMAVNRFVYAALEQSDENRLSLLNYGLSDLEWEWTGNKISVKSDDERIRFVENTMTAVYTYLREHNISPKPSHLSVRSELDDTSGRKYGLGSSAAVATAVVSAILKQFLPHEPSKQLIFKLASISHVITQGNGSGADVAASSHGGMLQYSSFQADWLLRAYNDADTITKLAESDWPYFTVKPIKLPATIHMCIGWTGSPASTSSLIRKIRALKDSNPSQYKQFLSDSSVAVKSFLDGVTQADPVQVIEGVRLNRRALAEVGRNAGVDIETPALATLCDLAEQHGGAGKPSGAGGGDCGIAFLPSGEQAEQLKNDWEKAGIKPLDLTLHPDGSIKI</sequence>
<dbReference type="InterPro" id="IPR005917">
    <property type="entry name" value="Pmev_kinase_bact"/>
</dbReference>
<evidence type="ECO:0000256" key="1">
    <source>
        <dbReference type="ARBA" id="ARBA00005017"/>
    </source>
</evidence>
<keyword evidence="6" id="KW-0067">ATP-binding</keyword>
<organism evidence="9 10">
    <name type="scientific">Virgibacillus siamensis</name>
    <dbReference type="NCBI Taxonomy" id="480071"/>
    <lineage>
        <taxon>Bacteria</taxon>
        <taxon>Bacillati</taxon>
        <taxon>Bacillota</taxon>
        <taxon>Bacilli</taxon>
        <taxon>Bacillales</taxon>
        <taxon>Bacillaceae</taxon>
        <taxon>Virgibacillus</taxon>
    </lineage>
</organism>
<dbReference type="InterPro" id="IPR014721">
    <property type="entry name" value="Ribsml_uS5_D2-typ_fold_subgr"/>
</dbReference>
<dbReference type="InterPro" id="IPR013750">
    <property type="entry name" value="GHMP_kinase_C_dom"/>
</dbReference>
<dbReference type="SUPFAM" id="SSF54211">
    <property type="entry name" value="Ribosomal protein S5 domain 2-like"/>
    <property type="match status" value="1"/>
</dbReference>
<evidence type="ECO:0000313" key="10">
    <source>
        <dbReference type="Proteomes" id="UP001500866"/>
    </source>
</evidence>
<dbReference type="EMBL" id="BAAADS010000005">
    <property type="protein sequence ID" value="GAA0594209.1"/>
    <property type="molecule type" value="Genomic_DNA"/>
</dbReference>